<feature type="transmembrane region" description="Helical" evidence="5">
    <location>
        <begin position="140"/>
        <end position="173"/>
    </location>
</feature>
<comment type="similarity">
    <text evidence="5">Belongs to the 4-toluene sulfonate uptake permease (TSUP) (TC 2.A.102) family.</text>
</comment>
<feature type="transmembrane region" description="Helical" evidence="5">
    <location>
        <begin position="240"/>
        <end position="258"/>
    </location>
</feature>
<feature type="transmembrane region" description="Helical" evidence="5">
    <location>
        <begin position="179"/>
        <end position="198"/>
    </location>
</feature>
<dbReference type="InterPro" id="IPR002781">
    <property type="entry name" value="TM_pro_TauE-like"/>
</dbReference>
<accession>A0A3S1D1L1</accession>
<keyword evidence="2 5" id="KW-0812">Transmembrane</keyword>
<evidence type="ECO:0000256" key="2">
    <source>
        <dbReference type="ARBA" id="ARBA00022692"/>
    </source>
</evidence>
<keyword evidence="5" id="KW-1003">Cell membrane</keyword>
<reference evidence="6" key="1">
    <citation type="submission" date="2020-05" db="EMBL/GenBank/DDBJ databases">
        <title>Chitinophaga laudate sp. nov., isolated from a tropical peat swamp.</title>
        <authorList>
            <person name="Goh C.B.S."/>
            <person name="Lee M.S."/>
            <person name="Parimannan S."/>
            <person name="Pasbakhsh P."/>
            <person name="Yule C.M."/>
            <person name="Rajandas H."/>
            <person name="Loke S."/>
            <person name="Croft L."/>
            <person name="Tan J.B.L."/>
        </authorList>
    </citation>
    <scope>NUCLEOTIDE SEQUENCE</scope>
    <source>
        <strain evidence="6">Mgbs1</strain>
    </source>
</reference>
<keyword evidence="4 5" id="KW-0472">Membrane</keyword>
<dbReference type="PANTHER" id="PTHR43701">
    <property type="entry name" value="MEMBRANE TRANSPORTER PROTEIN MJ0441-RELATED"/>
    <property type="match status" value="1"/>
</dbReference>
<gene>
    <name evidence="6" type="ORF">ECE50_027945</name>
</gene>
<dbReference type="Proteomes" id="UP000281028">
    <property type="component" value="Unassembled WGS sequence"/>
</dbReference>
<evidence type="ECO:0000256" key="5">
    <source>
        <dbReference type="RuleBase" id="RU363041"/>
    </source>
</evidence>
<dbReference type="GO" id="GO:0005886">
    <property type="term" value="C:plasma membrane"/>
    <property type="evidence" value="ECO:0007669"/>
    <property type="project" value="UniProtKB-SubCell"/>
</dbReference>
<comment type="subcellular location">
    <subcellularLocation>
        <location evidence="5">Cell membrane</location>
        <topology evidence="5">Multi-pass membrane protein</topology>
    </subcellularLocation>
    <subcellularLocation>
        <location evidence="1">Membrane</location>
        <topology evidence="1">Multi-pass membrane protein</topology>
    </subcellularLocation>
</comment>
<protein>
    <recommendedName>
        <fullName evidence="5">Probable membrane transporter protein</fullName>
    </recommendedName>
</protein>
<feature type="transmembrane region" description="Helical" evidence="5">
    <location>
        <begin position="71"/>
        <end position="90"/>
    </location>
</feature>
<dbReference type="Pfam" id="PF01925">
    <property type="entry name" value="TauE"/>
    <property type="match status" value="1"/>
</dbReference>
<name>A0A3S1D1L1_9BACT</name>
<evidence type="ECO:0000313" key="6">
    <source>
        <dbReference type="EMBL" id="NSL90687.1"/>
    </source>
</evidence>
<dbReference type="OrthoDB" id="8559161at2"/>
<feature type="transmembrane region" description="Helical" evidence="5">
    <location>
        <begin position="110"/>
        <end position="128"/>
    </location>
</feature>
<dbReference type="PANTHER" id="PTHR43701:SF2">
    <property type="entry name" value="MEMBRANE TRANSPORTER PROTEIN YJNA-RELATED"/>
    <property type="match status" value="1"/>
</dbReference>
<evidence type="ECO:0000313" key="7">
    <source>
        <dbReference type="Proteomes" id="UP000281028"/>
    </source>
</evidence>
<comment type="caution">
    <text evidence="6">The sequence shown here is derived from an EMBL/GenBank/DDBJ whole genome shotgun (WGS) entry which is preliminary data.</text>
</comment>
<dbReference type="InterPro" id="IPR051598">
    <property type="entry name" value="TSUP/Inactive_protease-like"/>
</dbReference>
<evidence type="ECO:0000256" key="4">
    <source>
        <dbReference type="ARBA" id="ARBA00023136"/>
    </source>
</evidence>
<keyword evidence="3 5" id="KW-1133">Transmembrane helix</keyword>
<feature type="transmembrane region" description="Helical" evidence="5">
    <location>
        <begin position="33"/>
        <end position="59"/>
    </location>
</feature>
<proteinExistence type="inferred from homology"/>
<keyword evidence="7" id="KW-1185">Reference proteome</keyword>
<dbReference type="AlphaFoldDB" id="A0A3S1D1L1"/>
<evidence type="ECO:0000256" key="1">
    <source>
        <dbReference type="ARBA" id="ARBA00004141"/>
    </source>
</evidence>
<organism evidence="6 7">
    <name type="scientific">Chitinophaga solisilvae</name>
    <dbReference type="NCBI Taxonomy" id="1233460"/>
    <lineage>
        <taxon>Bacteria</taxon>
        <taxon>Pseudomonadati</taxon>
        <taxon>Bacteroidota</taxon>
        <taxon>Chitinophagia</taxon>
        <taxon>Chitinophagales</taxon>
        <taxon>Chitinophagaceae</taxon>
        <taxon>Chitinophaga</taxon>
    </lineage>
</organism>
<evidence type="ECO:0000256" key="3">
    <source>
        <dbReference type="ARBA" id="ARBA00022989"/>
    </source>
</evidence>
<sequence>MVAVLLLLGILIGLLLGLTGAGGSILTVPVLVYIAGLETSVATAYSLFIVGVTALYGAAGPVMQGKVDFRTALLLAIPSFIAVFFTRHLLLPVIPEHWVHTGRLTIDKSGGLMLLFALVMLWAGRAMVTQPVRVTGTVSYPAVLIAGVLTGVVAGLVGAGGGFLIIPALILFAGMDMKTAVSTSLAIIAVNSLLGFSGDLLNGLHPDWRFLGWFSLLTVAGMMGGRLLERKVRSHQLKTLFGWLVMVLGVIIIIKELLCT</sequence>
<feature type="transmembrane region" description="Helical" evidence="5">
    <location>
        <begin position="210"/>
        <end position="228"/>
    </location>
</feature>
<dbReference type="EMBL" id="RIAR02000001">
    <property type="protein sequence ID" value="NSL90687.1"/>
    <property type="molecule type" value="Genomic_DNA"/>
</dbReference>